<gene>
    <name evidence="2" type="ORF">TNCT_722691</name>
</gene>
<comment type="caution">
    <text evidence="2">The sequence shown here is derived from an EMBL/GenBank/DDBJ whole genome shotgun (WGS) entry which is preliminary data.</text>
</comment>
<organism evidence="2 3">
    <name type="scientific">Trichonephila clavata</name>
    <name type="common">Joro spider</name>
    <name type="synonym">Nephila clavata</name>
    <dbReference type="NCBI Taxonomy" id="2740835"/>
    <lineage>
        <taxon>Eukaryota</taxon>
        <taxon>Metazoa</taxon>
        <taxon>Ecdysozoa</taxon>
        <taxon>Arthropoda</taxon>
        <taxon>Chelicerata</taxon>
        <taxon>Arachnida</taxon>
        <taxon>Araneae</taxon>
        <taxon>Araneomorphae</taxon>
        <taxon>Entelegynae</taxon>
        <taxon>Araneoidea</taxon>
        <taxon>Nephilidae</taxon>
        <taxon>Trichonephila</taxon>
    </lineage>
</organism>
<dbReference type="EMBL" id="BMAO01038394">
    <property type="protein sequence ID" value="GFR24642.1"/>
    <property type="molecule type" value="Genomic_DNA"/>
</dbReference>
<feature type="region of interest" description="Disordered" evidence="1">
    <location>
        <begin position="1"/>
        <end position="67"/>
    </location>
</feature>
<feature type="compositionally biased region" description="Polar residues" evidence="1">
    <location>
        <begin position="169"/>
        <end position="181"/>
    </location>
</feature>
<feature type="non-terminal residue" evidence="2">
    <location>
        <position position="1"/>
    </location>
</feature>
<feature type="region of interest" description="Disordered" evidence="1">
    <location>
        <begin position="164"/>
        <end position="195"/>
    </location>
</feature>
<protein>
    <submittedName>
        <fullName evidence="2">Uncharacterized protein</fullName>
    </submittedName>
</protein>
<dbReference type="AlphaFoldDB" id="A0A8X6LXT9"/>
<proteinExistence type="predicted"/>
<reference evidence="2" key="1">
    <citation type="submission" date="2020-07" db="EMBL/GenBank/DDBJ databases">
        <title>Multicomponent nature underlies the extraordinary mechanical properties of spider dragline silk.</title>
        <authorList>
            <person name="Kono N."/>
            <person name="Nakamura H."/>
            <person name="Mori M."/>
            <person name="Yoshida Y."/>
            <person name="Ohtoshi R."/>
            <person name="Malay A.D."/>
            <person name="Moran D.A.P."/>
            <person name="Tomita M."/>
            <person name="Numata K."/>
            <person name="Arakawa K."/>
        </authorList>
    </citation>
    <scope>NUCLEOTIDE SEQUENCE</scope>
</reference>
<sequence>CSADTSETSRALGAASAPISDDGAIDADDGGIDADDGAVDADDSAIDADNDAIDADNDAIDADDDDEKEFKSFNTASTTADEYTTVNVSAASSNFPDPITLLTKTEPGEQIIIPINGVNHVVERFHSIVEPPTSVMGDPIITLLPPSFMRPRRRVAPPVLRINREVQTDEPSLNPRQQDNPPFSGRAQPMRPPSHQRQINNHLDFVIPDAIAQRNGCTRCERSGAVFHQYVSKHQEDGSMLSKQGKEGSTQHHTPS</sequence>
<evidence type="ECO:0000313" key="3">
    <source>
        <dbReference type="Proteomes" id="UP000887116"/>
    </source>
</evidence>
<evidence type="ECO:0000256" key="1">
    <source>
        <dbReference type="SAM" id="MobiDB-lite"/>
    </source>
</evidence>
<feature type="compositionally biased region" description="Low complexity" evidence="1">
    <location>
        <begin position="13"/>
        <end position="22"/>
    </location>
</feature>
<feature type="compositionally biased region" description="Acidic residues" evidence="1">
    <location>
        <begin position="23"/>
        <end position="67"/>
    </location>
</feature>
<accession>A0A8X6LXT9</accession>
<feature type="region of interest" description="Disordered" evidence="1">
    <location>
        <begin position="235"/>
        <end position="256"/>
    </location>
</feature>
<name>A0A8X6LXT9_TRICU</name>
<dbReference type="Proteomes" id="UP000887116">
    <property type="component" value="Unassembled WGS sequence"/>
</dbReference>
<keyword evidence="3" id="KW-1185">Reference proteome</keyword>
<evidence type="ECO:0000313" key="2">
    <source>
        <dbReference type="EMBL" id="GFR24642.1"/>
    </source>
</evidence>